<gene>
    <name evidence="2" type="ORF">GCM10010528_18750</name>
</gene>
<accession>A0ABP6LB56</accession>
<evidence type="ECO:0000313" key="3">
    <source>
        <dbReference type="Proteomes" id="UP001501035"/>
    </source>
</evidence>
<feature type="transmembrane region" description="Helical" evidence="1">
    <location>
        <begin position="170"/>
        <end position="190"/>
    </location>
</feature>
<feature type="transmembrane region" description="Helical" evidence="1">
    <location>
        <begin position="36"/>
        <end position="56"/>
    </location>
</feature>
<feature type="transmembrane region" description="Helical" evidence="1">
    <location>
        <begin position="114"/>
        <end position="138"/>
    </location>
</feature>
<keyword evidence="3" id="KW-1185">Reference proteome</keyword>
<organism evidence="2 3">
    <name type="scientific">Gordonia defluvii</name>
    <dbReference type="NCBI Taxonomy" id="283718"/>
    <lineage>
        <taxon>Bacteria</taxon>
        <taxon>Bacillati</taxon>
        <taxon>Actinomycetota</taxon>
        <taxon>Actinomycetes</taxon>
        <taxon>Mycobacteriales</taxon>
        <taxon>Gordoniaceae</taxon>
        <taxon>Gordonia</taxon>
    </lineage>
</organism>
<feature type="transmembrane region" description="Helical" evidence="1">
    <location>
        <begin position="85"/>
        <end position="107"/>
    </location>
</feature>
<proteinExistence type="predicted"/>
<sequence>MSEPVMLAPGPDPGLPVGSGHGASAWRANVLVSAQLIRLVVGVALVSAIAAIVWAYTAPMPVGIVVRAGLAAVPSDQMSRYFDGIGWFSMGLLAIGVLAGSAFWWLARTWRGPIGVLALTATTVVSSGLAIEVAHAALRIRLPDPTTLPAGETFLHGPKLWLAAPVDGAVGAPGVLLVLMPTMALLVYLFHALFAGDPTLDADSV</sequence>
<evidence type="ECO:0008006" key="4">
    <source>
        <dbReference type="Google" id="ProtNLM"/>
    </source>
</evidence>
<keyword evidence="1" id="KW-1133">Transmembrane helix</keyword>
<reference evidence="3" key="1">
    <citation type="journal article" date="2019" name="Int. J. Syst. Evol. Microbiol.">
        <title>The Global Catalogue of Microorganisms (GCM) 10K type strain sequencing project: providing services to taxonomists for standard genome sequencing and annotation.</title>
        <authorList>
            <consortium name="The Broad Institute Genomics Platform"/>
            <consortium name="The Broad Institute Genome Sequencing Center for Infectious Disease"/>
            <person name="Wu L."/>
            <person name="Ma J."/>
        </authorList>
    </citation>
    <scope>NUCLEOTIDE SEQUENCE [LARGE SCALE GENOMIC DNA]</scope>
    <source>
        <strain evidence="3">JCM 14234</strain>
    </source>
</reference>
<comment type="caution">
    <text evidence="2">The sequence shown here is derived from an EMBL/GenBank/DDBJ whole genome shotgun (WGS) entry which is preliminary data.</text>
</comment>
<evidence type="ECO:0000256" key="1">
    <source>
        <dbReference type="SAM" id="Phobius"/>
    </source>
</evidence>
<dbReference type="RefSeq" id="WP_290705686.1">
    <property type="nucleotide sequence ID" value="NZ_BAAAVS010000024.1"/>
</dbReference>
<keyword evidence="1" id="KW-0472">Membrane</keyword>
<protein>
    <recommendedName>
        <fullName evidence="4">DUF2567 domain-containing protein</fullName>
    </recommendedName>
</protein>
<dbReference type="EMBL" id="BAAAVS010000024">
    <property type="protein sequence ID" value="GAA3038447.1"/>
    <property type="molecule type" value="Genomic_DNA"/>
</dbReference>
<evidence type="ECO:0000313" key="2">
    <source>
        <dbReference type="EMBL" id="GAA3038447.1"/>
    </source>
</evidence>
<keyword evidence="1" id="KW-0812">Transmembrane</keyword>
<dbReference type="Proteomes" id="UP001501035">
    <property type="component" value="Unassembled WGS sequence"/>
</dbReference>
<name>A0ABP6LB56_9ACTN</name>